<evidence type="ECO:0000313" key="1">
    <source>
        <dbReference type="EMBL" id="CAG8512620.1"/>
    </source>
</evidence>
<name>A0ACA9L9B2_9GLOM</name>
<gene>
    <name evidence="1" type="ORF">ACOLOM_LOCUS3289</name>
</gene>
<dbReference type="EMBL" id="CAJVPT010004806">
    <property type="protein sequence ID" value="CAG8512620.1"/>
    <property type="molecule type" value="Genomic_DNA"/>
</dbReference>
<protein>
    <submittedName>
        <fullName evidence="1">2546_t:CDS:1</fullName>
    </submittedName>
</protein>
<accession>A0ACA9L9B2</accession>
<reference evidence="1" key="1">
    <citation type="submission" date="2021-06" db="EMBL/GenBank/DDBJ databases">
        <authorList>
            <person name="Kallberg Y."/>
            <person name="Tangrot J."/>
            <person name="Rosling A."/>
        </authorList>
    </citation>
    <scope>NUCLEOTIDE SEQUENCE</scope>
    <source>
        <strain evidence="1">CL356</strain>
    </source>
</reference>
<dbReference type="Proteomes" id="UP000789525">
    <property type="component" value="Unassembled WGS sequence"/>
</dbReference>
<sequence length="73" mass="8808">MSLYNNLKELIKNTVEFKYDSFENIGSIPSSSNIRKAYLRGPDKNVVIKYLRQNKYRNEEEYYEYFIREAQNA</sequence>
<keyword evidence="2" id="KW-1185">Reference proteome</keyword>
<organism evidence="1 2">
    <name type="scientific">Acaulospora colombiana</name>
    <dbReference type="NCBI Taxonomy" id="27376"/>
    <lineage>
        <taxon>Eukaryota</taxon>
        <taxon>Fungi</taxon>
        <taxon>Fungi incertae sedis</taxon>
        <taxon>Mucoromycota</taxon>
        <taxon>Glomeromycotina</taxon>
        <taxon>Glomeromycetes</taxon>
        <taxon>Diversisporales</taxon>
        <taxon>Acaulosporaceae</taxon>
        <taxon>Acaulospora</taxon>
    </lineage>
</organism>
<evidence type="ECO:0000313" key="2">
    <source>
        <dbReference type="Proteomes" id="UP000789525"/>
    </source>
</evidence>
<proteinExistence type="predicted"/>
<comment type="caution">
    <text evidence="1">The sequence shown here is derived from an EMBL/GenBank/DDBJ whole genome shotgun (WGS) entry which is preliminary data.</text>
</comment>